<organism evidence="3 4">
    <name type="scientific">Parathielavia hyrcaniae</name>
    <dbReference type="NCBI Taxonomy" id="113614"/>
    <lineage>
        <taxon>Eukaryota</taxon>
        <taxon>Fungi</taxon>
        <taxon>Dikarya</taxon>
        <taxon>Ascomycota</taxon>
        <taxon>Pezizomycotina</taxon>
        <taxon>Sordariomycetes</taxon>
        <taxon>Sordariomycetidae</taxon>
        <taxon>Sordariales</taxon>
        <taxon>Chaetomiaceae</taxon>
        <taxon>Parathielavia</taxon>
    </lineage>
</organism>
<reference evidence="3" key="2">
    <citation type="submission" date="2023-05" db="EMBL/GenBank/DDBJ databases">
        <authorList>
            <consortium name="Lawrence Berkeley National Laboratory"/>
            <person name="Steindorff A."/>
            <person name="Hensen N."/>
            <person name="Bonometti L."/>
            <person name="Westerberg I."/>
            <person name="Brannstrom I.O."/>
            <person name="Guillou S."/>
            <person name="Cros-Aarteil S."/>
            <person name="Calhoun S."/>
            <person name="Haridas S."/>
            <person name="Kuo A."/>
            <person name="Mondo S."/>
            <person name="Pangilinan J."/>
            <person name="Riley R."/>
            <person name="Labutti K."/>
            <person name="Andreopoulos B."/>
            <person name="Lipzen A."/>
            <person name="Chen C."/>
            <person name="Yanf M."/>
            <person name="Daum C."/>
            <person name="Ng V."/>
            <person name="Clum A."/>
            <person name="Ohm R."/>
            <person name="Martin F."/>
            <person name="Silar P."/>
            <person name="Natvig D."/>
            <person name="Lalanne C."/>
            <person name="Gautier V."/>
            <person name="Ament-Velasquez S.L."/>
            <person name="Kruys A."/>
            <person name="Hutchinson M.I."/>
            <person name="Powell A.J."/>
            <person name="Barry K."/>
            <person name="Miller A.N."/>
            <person name="Grigoriev I.V."/>
            <person name="Debuchy R."/>
            <person name="Gladieux P."/>
            <person name="Thoren M.H."/>
            <person name="Johannesson H."/>
        </authorList>
    </citation>
    <scope>NUCLEOTIDE SEQUENCE</scope>
    <source>
        <strain evidence="3">CBS 757.83</strain>
    </source>
</reference>
<gene>
    <name evidence="3" type="ORF">N658DRAFT_495182</name>
</gene>
<sequence length="72" mass="7890">MLPVCALLTPILYLVSWTTSPYNTAVQALPGSQFPAHPSQNPDLQANPVNTRCHKPPRHPETQINPSQAVFS</sequence>
<dbReference type="AlphaFoldDB" id="A0AAN6Q433"/>
<evidence type="ECO:0000313" key="4">
    <source>
        <dbReference type="Proteomes" id="UP001305647"/>
    </source>
</evidence>
<dbReference type="EMBL" id="MU863631">
    <property type="protein sequence ID" value="KAK4102471.1"/>
    <property type="molecule type" value="Genomic_DNA"/>
</dbReference>
<feature type="compositionally biased region" description="Polar residues" evidence="1">
    <location>
        <begin position="38"/>
        <end position="50"/>
    </location>
</feature>
<feature type="signal peptide" evidence="2">
    <location>
        <begin position="1"/>
        <end position="18"/>
    </location>
</feature>
<evidence type="ECO:0000256" key="2">
    <source>
        <dbReference type="SAM" id="SignalP"/>
    </source>
</evidence>
<evidence type="ECO:0000313" key="3">
    <source>
        <dbReference type="EMBL" id="KAK4102471.1"/>
    </source>
</evidence>
<comment type="caution">
    <text evidence="3">The sequence shown here is derived from an EMBL/GenBank/DDBJ whole genome shotgun (WGS) entry which is preliminary data.</text>
</comment>
<reference evidence="3" key="1">
    <citation type="journal article" date="2023" name="Mol. Phylogenet. Evol.">
        <title>Genome-scale phylogeny and comparative genomics of the fungal order Sordariales.</title>
        <authorList>
            <person name="Hensen N."/>
            <person name="Bonometti L."/>
            <person name="Westerberg I."/>
            <person name="Brannstrom I.O."/>
            <person name="Guillou S."/>
            <person name="Cros-Aarteil S."/>
            <person name="Calhoun S."/>
            <person name="Haridas S."/>
            <person name="Kuo A."/>
            <person name="Mondo S."/>
            <person name="Pangilinan J."/>
            <person name="Riley R."/>
            <person name="LaButti K."/>
            <person name="Andreopoulos B."/>
            <person name="Lipzen A."/>
            <person name="Chen C."/>
            <person name="Yan M."/>
            <person name="Daum C."/>
            <person name="Ng V."/>
            <person name="Clum A."/>
            <person name="Steindorff A."/>
            <person name="Ohm R.A."/>
            <person name="Martin F."/>
            <person name="Silar P."/>
            <person name="Natvig D.O."/>
            <person name="Lalanne C."/>
            <person name="Gautier V."/>
            <person name="Ament-Velasquez S.L."/>
            <person name="Kruys A."/>
            <person name="Hutchinson M.I."/>
            <person name="Powell A.J."/>
            <person name="Barry K."/>
            <person name="Miller A.N."/>
            <person name="Grigoriev I.V."/>
            <person name="Debuchy R."/>
            <person name="Gladieux P."/>
            <person name="Hiltunen Thoren M."/>
            <person name="Johannesson H."/>
        </authorList>
    </citation>
    <scope>NUCLEOTIDE SEQUENCE</scope>
    <source>
        <strain evidence="3">CBS 757.83</strain>
    </source>
</reference>
<name>A0AAN6Q433_9PEZI</name>
<proteinExistence type="predicted"/>
<dbReference type="Proteomes" id="UP001305647">
    <property type="component" value="Unassembled WGS sequence"/>
</dbReference>
<accession>A0AAN6Q433</accession>
<keyword evidence="4" id="KW-1185">Reference proteome</keyword>
<protein>
    <submittedName>
        <fullName evidence="3">Uncharacterized protein</fullName>
    </submittedName>
</protein>
<evidence type="ECO:0000256" key="1">
    <source>
        <dbReference type="SAM" id="MobiDB-lite"/>
    </source>
</evidence>
<feature type="compositionally biased region" description="Polar residues" evidence="1">
    <location>
        <begin position="62"/>
        <end position="72"/>
    </location>
</feature>
<keyword evidence="2" id="KW-0732">Signal</keyword>
<feature type="region of interest" description="Disordered" evidence="1">
    <location>
        <begin position="33"/>
        <end position="72"/>
    </location>
</feature>
<feature type="chain" id="PRO_5042820154" evidence="2">
    <location>
        <begin position="19"/>
        <end position="72"/>
    </location>
</feature>